<dbReference type="InterPro" id="IPR013783">
    <property type="entry name" value="Ig-like_fold"/>
</dbReference>
<dbReference type="RefSeq" id="WP_246503420.1">
    <property type="nucleotide sequence ID" value="NZ_BOPZ01000001.1"/>
</dbReference>
<comment type="caution">
    <text evidence="3">The sequence shown here is derived from an EMBL/GenBank/DDBJ whole genome shotgun (WGS) entry which is preliminary data.</text>
</comment>
<dbReference type="CDD" id="cd02860">
    <property type="entry name" value="E_set_Pullulanase"/>
    <property type="match status" value="1"/>
</dbReference>
<dbReference type="GO" id="GO:0004553">
    <property type="term" value="F:hydrolase activity, hydrolyzing O-glycosyl compounds"/>
    <property type="evidence" value="ECO:0007669"/>
    <property type="project" value="InterPro"/>
</dbReference>
<evidence type="ECO:0000256" key="1">
    <source>
        <dbReference type="ARBA" id="ARBA00008061"/>
    </source>
</evidence>
<dbReference type="PANTHER" id="PTHR43002">
    <property type="entry name" value="GLYCOGEN DEBRANCHING ENZYME"/>
    <property type="match status" value="1"/>
</dbReference>
<dbReference type="SMART" id="SM00642">
    <property type="entry name" value="Aamy"/>
    <property type="match status" value="1"/>
</dbReference>
<dbReference type="Gene3D" id="3.20.20.80">
    <property type="entry name" value="Glycosidases"/>
    <property type="match status" value="1"/>
</dbReference>
<keyword evidence="4" id="KW-1185">Reference proteome</keyword>
<dbReference type="NCBIfam" id="TIGR02104">
    <property type="entry name" value="pulA_typeI"/>
    <property type="match status" value="1"/>
</dbReference>
<dbReference type="Pfam" id="PF21653">
    <property type="entry name" value="pulA_all-beta"/>
    <property type="match status" value="1"/>
</dbReference>
<dbReference type="Pfam" id="PF02922">
    <property type="entry name" value="CBM_48"/>
    <property type="match status" value="1"/>
</dbReference>
<dbReference type="Gene3D" id="2.60.40.10">
    <property type="entry name" value="Immunoglobulins"/>
    <property type="match status" value="1"/>
</dbReference>
<dbReference type="InterPro" id="IPR049117">
    <property type="entry name" value="pulA_all-beta"/>
</dbReference>
<comment type="similarity">
    <text evidence="1">Belongs to the glycosyl hydrolase 13 family.</text>
</comment>
<organism evidence="3 4">
    <name type="scientific">Clostridium polyendosporum</name>
    <dbReference type="NCBI Taxonomy" id="69208"/>
    <lineage>
        <taxon>Bacteria</taxon>
        <taxon>Bacillati</taxon>
        <taxon>Bacillota</taxon>
        <taxon>Clostridia</taxon>
        <taxon>Eubacteriales</taxon>
        <taxon>Clostridiaceae</taxon>
        <taxon>Clostridium</taxon>
    </lineage>
</organism>
<dbReference type="InterPro" id="IPR013780">
    <property type="entry name" value="Glyco_hydro_b"/>
</dbReference>
<feature type="domain" description="Glycosyl hydrolase family 13 catalytic" evidence="2">
    <location>
        <begin position="141"/>
        <end position="547"/>
    </location>
</feature>
<dbReference type="InterPro" id="IPR011840">
    <property type="entry name" value="PulA_typeI"/>
</dbReference>
<evidence type="ECO:0000313" key="3">
    <source>
        <dbReference type="EMBL" id="GIM27541.1"/>
    </source>
</evidence>
<gene>
    <name evidence="3" type="ORF">CPJCM30710_02070</name>
</gene>
<dbReference type="InterPro" id="IPR006047">
    <property type="entry name" value="GH13_cat_dom"/>
</dbReference>
<dbReference type="CDD" id="cd11341">
    <property type="entry name" value="AmyAc_Pullulanase_LD-like"/>
    <property type="match status" value="1"/>
</dbReference>
<proteinExistence type="inferred from homology"/>
<dbReference type="InterPro" id="IPR017853">
    <property type="entry name" value="GH"/>
</dbReference>
<dbReference type="AlphaFoldDB" id="A0A919VFI6"/>
<evidence type="ECO:0000313" key="4">
    <source>
        <dbReference type="Proteomes" id="UP000679179"/>
    </source>
</evidence>
<dbReference type="Proteomes" id="UP000679179">
    <property type="component" value="Unassembled WGS sequence"/>
</dbReference>
<sequence length="646" mass="74124">MVKMLSKEDYARLPIYEKSDLGVNYSKKNTIFKLWAPTADEVKLCLFDNGEKGEPFKVLECSKKEKGVWEVEVKEDIENLFYTYRVRFENIINEAVDPYAKAVGVNGMRGMVVDLSKTNIEGWEDDKRILPSYSTDAIIYEMHIRDMTISENSGVKNKGKFLGLTEENTTTPAGVKTAISHLKDLGVTHVHLMPVFDFATVDETRLDEPQYNWGYDPLNYNVPEGSYSTNPYDGTVRIKEFKKMIKAFHDNGIGVIMDVVYNHTALLKESWFNLIVPGYYYRQFDNENFSNGSGCGNETASERPMVRKYIIDSVVYWTKEYHIDGFRFDLMGVHDIKTMNEIRKALDEIDSRIIIYGEGWKGGPSALKDEESALKKNIFMMNSRIAVFSNDIRDGVKGDVFIDKMGGFVNGEENLEETIKFGVVASTRHPQIDYSKIIYSDMPWANEPIQTITYVSAHDNLTLWDKILATYKCECEDALIRMDKLSNAIVLTSQGISFLHSGEEFLRTKGGDHNSYKSPDNINMIDWSRKEKYYHVFEYYKGLIKLRKEHPAFRMHKAEDIRKHLEFLEIPQKNVVGFVIKENANGDSWRKIIVIYNANKTDIEMKLPESGWSVVVDSYNSGCKKLYDIDGSFVKINAISAMVLVK</sequence>
<dbReference type="InterPro" id="IPR004193">
    <property type="entry name" value="Glyco_hydro_13_N"/>
</dbReference>
<dbReference type="InterPro" id="IPR014756">
    <property type="entry name" value="Ig_E-set"/>
</dbReference>
<evidence type="ECO:0000259" key="2">
    <source>
        <dbReference type="SMART" id="SM00642"/>
    </source>
</evidence>
<reference evidence="3" key="1">
    <citation type="submission" date="2021-03" db="EMBL/GenBank/DDBJ databases">
        <title>Taxonomic study of Clostridium polyendosporum from meadow-gley soil under rice.</title>
        <authorList>
            <person name="Kobayashi H."/>
            <person name="Tanizawa Y."/>
            <person name="Yagura M."/>
        </authorList>
    </citation>
    <scope>NUCLEOTIDE SEQUENCE</scope>
    <source>
        <strain evidence="3">JCM 30710</strain>
    </source>
</reference>
<dbReference type="SUPFAM" id="SSF51445">
    <property type="entry name" value="(Trans)glycosidases"/>
    <property type="match status" value="1"/>
</dbReference>
<dbReference type="SUPFAM" id="SSF81296">
    <property type="entry name" value="E set domains"/>
    <property type="match status" value="1"/>
</dbReference>
<name>A0A919VFI6_9CLOT</name>
<protein>
    <recommendedName>
        <fullName evidence="2">Glycosyl hydrolase family 13 catalytic domain-containing protein</fullName>
    </recommendedName>
</protein>
<dbReference type="GO" id="GO:0005975">
    <property type="term" value="P:carbohydrate metabolic process"/>
    <property type="evidence" value="ECO:0007669"/>
    <property type="project" value="InterPro"/>
</dbReference>
<dbReference type="Pfam" id="PF00128">
    <property type="entry name" value="Alpha-amylase"/>
    <property type="match status" value="1"/>
</dbReference>
<accession>A0A919VFI6</accession>
<dbReference type="EMBL" id="BOPZ01000001">
    <property type="protein sequence ID" value="GIM27541.1"/>
    <property type="molecule type" value="Genomic_DNA"/>
</dbReference>
<dbReference type="Gene3D" id="2.60.40.1180">
    <property type="entry name" value="Golgi alpha-mannosidase II"/>
    <property type="match status" value="1"/>
</dbReference>